<dbReference type="InterPro" id="IPR056090">
    <property type="entry name" value="DUF7673"/>
</dbReference>
<gene>
    <name evidence="2" type="ORF">RHAB21_01197</name>
</gene>
<feature type="domain" description="DUF7673" evidence="1">
    <location>
        <begin position="8"/>
        <end position="89"/>
    </location>
</feature>
<evidence type="ECO:0000259" key="1">
    <source>
        <dbReference type="Pfam" id="PF24720"/>
    </source>
</evidence>
<proteinExistence type="predicted"/>
<organism evidence="2 3">
    <name type="scientific">Pseudorhizobium halotolerans</name>
    <dbReference type="NCBI Taxonomy" id="1233081"/>
    <lineage>
        <taxon>Bacteria</taxon>
        <taxon>Pseudomonadati</taxon>
        <taxon>Pseudomonadota</taxon>
        <taxon>Alphaproteobacteria</taxon>
        <taxon>Hyphomicrobiales</taxon>
        <taxon>Rhizobiaceae</taxon>
        <taxon>Rhizobium/Agrobacterium group</taxon>
        <taxon>Pseudorhizobium</taxon>
    </lineage>
</organism>
<dbReference type="Proteomes" id="UP000601041">
    <property type="component" value="Unassembled WGS sequence"/>
</dbReference>
<reference evidence="2 3" key="1">
    <citation type="submission" date="2020-11" db="EMBL/GenBank/DDBJ databases">
        <authorList>
            <person name="Lassalle F."/>
        </authorList>
    </citation>
    <scope>NUCLEOTIDE SEQUENCE [LARGE SCALE GENOMIC DNA]</scope>
    <source>
        <strain evidence="2 3">AB21</strain>
    </source>
</reference>
<dbReference type="RefSeq" id="WP_142586781.1">
    <property type="nucleotide sequence ID" value="NZ_CABFWE030000002.1"/>
</dbReference>
<accession>A0ABM8PES9</accession>
<protein>
    <recommendedName>
        <fullName evidence="1">DUF7673 domain-containing protein</fullName>
    </recommendedName>
</protein>
<sequence>MEDRVRFALEKLLNIAHDNTGQGRRVAKLLLAWWNAEALGGFDIADLFAVDREVSEDMATIFTYLARVENAVYPTEYRGEIESIIKRWRSEPA</sequence>
<comment type="caution">
    <text evidence="2">The sequence shown here is derived from an EMBL/GenBank/DDBJ whole genome shotgun (WGS) entry which is preliminary data.</text>
</comment>
<keyword evidence="3" id="KW-1185">Reference proteome</keyword>
<evidence type="ECO:0000313" key="3">
    <source>
        <dbReference type="Proteomes" id="UP000601041"/>
    </source>
</evidence>
<dbReference type="EMBL" id="CABFWE030000002">
    <property type="protein sequence ID" value="CAD7025900.1"/>
    <property type="molecule type" value="Genomic_DNA"/>
</dbReference>
<name>A0ABM8PES9_9HYPH</name>
<dbReference type="Pfam" id="PF24720">
    <property type="entry name" value="DUF7673"/>
    <property type="match status" value="1"/>
</dbReference>
<evidence type="ECO:0000313" key="2">
    <source>
        <dbReference type="EMBL" id="CAD7025900.1"/>
    </source>
</evidence>